<evidence type="ECO:0000313" key="2">
    <source>
        <dbReference type="Proteomes" id="UP001230051"/>
    </source>
</evidence>
<evidence type="ECO:0000313" key="1">
    <source>
        <dbReference type="EMBL" id="KAK1139799.1"/>
    </source>
</evidence>
<dbReference type="AlphaFoldDB" id="A0AAD8CGV5"/>
<comment type="caution">
    <text evidence="1">The sequence shown here is derived from an EMBL/GenBank/DDBJ whole genome shotgun (WGS) entry which is preliminary data.</text>
</comment>
<accession>A0AAD8CGV5</accession>
<protein>
    <submittedName>
        <fullName evidence="1">Keratin, ultra high-sulfur matrix protein-like</fullName>
    </submittedName>
</protein>
<proteinExistence type="predicted"/>
<name>A0AAD8CGV5_ACIOX</name>
<sequence>MYCKTFACTGYNCYMNYTNQNATMCATNYSYCMLNRTDSSYNAGCSQTCTGTANMCSNASSTQCIMECCATSLCLRLNGTIQGSPPLQVFLFHITFWTTSPPANVTTTTVAVANNGKSCQSFTCNGDMCYKGKTDAKFCQTGMNYCELKKVVSGVTTTWTAGCSSTCQATASGCTSISTDCLQECCDASATVCLKLDGTVNIKSAADTLSTVPLMNLLTGAFLVFISSSLQLH</sequence>
<reference evidence="1" key="1">
    <citation type="submission" date="2022-02" db="EMBL/GenBank/DDBJ databases">
        <title>Atlantic sturgeon de novo genome assembly.</title>
        <authorList>
            <person name="Stock M."/>
            <person name="Klopp C."/>
            <person name="Guiguen Y."/>
            <person name="Cabau C."/>
            <person name="Parinello H."/>
            <person name="Santidrian Yebra-Pimentel E."/>
            <person name="Kuhl H."/>
            <person name="Dirks R.P."/>
            <person name="Guessner J."/>
            <person name="Wuertz S."/>
            <person name="Du K."/>
            <person name="Schartl M."/>
        </authorList>
    </citation>
    <scope>NUCLEOTIDE SEQUENCE</scope>
    <source>
        <strain evidence="1">STURGEONOMICS-FGT-2020</strain>
        <tissue evidence="1">Whole blood</tissue>
    </source>
</reference>
<gene>
    <name evidence="1" type="ORF">AOXY_G37504</name>
</gene>
<organism evidence="1 2">
    <name type="scientific">Acipenser oxyrinchus oxyrinchus</name>
    <dbReference type="NCBI Taxonomy" id="40147"/>
    <lineage>
        <taxon>Eukaryota</taxon>
        <taxon>Metazoa</taxon>
        <taxon>Chordata</taxon>
        <taxon>Craniata</taxon>
        <taxon>Vertebrata</taxon>
        <taxon>Euteleostomi</taxon>
        <taxon>Actinopterygii</taxon>
        <taxon>Chondrostei</taxon>
        <taxon>Acipenseriformes</taxon>
        <taxon>Acipenseridae</taxon>
        <taxon>Acipenser</taxon>
    </lineage>
</organism>
<dbReference type="Proteomes" id="UP001230051">
    <property type="component" value="Unassembled WGS sequence"/>
</dbReference>
<keyword evidence="2" id="KW-1185">Reference proteome</keyword>
<dbReference type="EMBL" id="JAGXEW010000420">
    <property type="protein sequence ID" value="KAK1139799.1"/>
    <property type="molecule type" value="Genomic_DNA"/>
</dbReference>